<dbReference type="EMBL" id="KL142371">
    <property type="protein sequence ID" value="KDR81134.1"/>
    <property type="molecule type" value="Genomic_DNA"/>
</dbReference>
<evidence type="ECO:0000313" key="2">
    <source>
        <dbReference type="EMBL" id="KDR81134.1"/>
    </source>
</evidence>
<sequence length="202" mass="22552">MLNFATLLNQFFSLFIRDRSIDDSPSPPPTPCNDSLWDTSPSSLEPWSGPSTNPELGPLRIYWNPFDPYCARGPLVKPFFETATHILRPVVDPIFPIPPRLPFSLVIPDDNRAADYVQGVLDGMDDPDDDPRLKTGWRGPYWQKQVHFSNEPPEIIPSLDYTIEDDTTAVNNDSVINSDDESTLVGDTSSIETSSTCTFTSS</sequence>
<feature type="compositionally biased region" description="Polar residues" evidence="1">
    <location>
        <begin position="185"/>
        <end position="202"/>
    </location>
</feature>
<evidence type="ECO:0000313" key="3">
    <source>
        <dbReference type="Proteomes" id="UP000027222"/>
    </source>
</evidence>
<gene>
    <name evidence="2" type="ORF">GALMADRAFT_136181</name>
</gene>
<name>A0A067TMI8_GALM3</name>
<feature type="region of interest" description="Disordered" evidence="1">
    <location>
        <begin position="172"/>
        <end position="202"/>
    </location>
</feature>
<feature type="region of interest" description="Disordered" evidence="1">
    <location>
        <begin position="23"/>
        <end position="50"/>
    </location>
</feature>
<dbReference type="AlphaFoldDB" id="A0A067TMI8"/>
<organism evidence="2 3">
    <name type="scientific">Galerina marginata (strain CBS 339.88)</name>
    <dbReference type="NCBI Taxonomy" id="685588"/>
    <lineage>
        <taxon>Eukaryota</taxon>
        <taxon>Fungi</taxon>
        <taxon>Dikarya</taxon>
        <taxon>Basidiomycota</taxon>
        <taxon>Agaricomycotina</taxon>
        <taxon>Agaricomycetes</taxon>
        <taxon>Agaricomycetidae</taxon>
        <taxon>Agaricales</taxon>
        <taxon>Agaricineae</taxon>
        <taxon>Strophariaceae</taxon>
        <taxon>Galerina</taxon>
    </lineage>
</organism>
<accession>A0A067TMI8</accession>
<protein>
    <submittedName>
        <fullName evidence="2">Uncharacterized protein</fullName>
    </submittedName>
</protein>
<dbReference type="Proteomes" id="UP000027222">
    <property type="component" value="Unassembled WGS sequence"/>
</dbReference>
<feature type="compositionally biased region" description="Polar residues" evidence="1">
    <location>
        <begin position="32"/>
        <end position="50"/>
    </location>
</feature>
<evidence type="ECO:0000256" key="1">
    <source>
        <dbReference type="SAM" id="MobiDB-lite"/>
    </source>
</evidence>
<proteinExistence type="predicted"/>
<reference evidence="3" key="1">
    <citation type="journal article" date="2014" name="Proc. Natl. Acad. Sci. U.S.A.">
        <title>Extensive sampling of basidiomycete genomes demonstrates inadequacy of the white-rot/brown-rot paradigm for wood decay fungi.</title>
        <authorList>
            <person name="Riley R."/>
            <person name="Salamov A.A."/>
            <person name="Brown D.W."/>
            <person name="Nagy L.G."/>
            <person name="Floudas D."/>
            <person name="Held B.W."/>
            <person name="Levasseur A."/>
            <person name="Lombard V."/>
            <person name="Morin E."/>
            <person name="Otillar R."/>
            <person name="Lindquist E.A."/>
            <person name="Sun H."/>
            <person name="LaButti K.M."/>
            <person name="Schmutz J."/>
            <person name="Jabbour D."/>
            <person name="Luo H."/>
            <person name="Baker S.E."/>
            <person name="Pisabarro A.G."/>
            <person name="Walton J.D."/>
            <person name="Blanchette R.A."/>
            <person name="Henrissat B."/>
            <person name="Martin F."/>
            <person name="Cullen D."/>
            <person name="Hibbett D.S."/>
            <person name="Grigoriev I.V."/>
        </authorList>
    </citation>
    <scope>NUCLEOTIDE SEQUENCE [LARGE SCALE GENOMIC DNA]</scope>
    <source>
        <strain evidence="3">CBS 339.88</strain>
    </source>
</reference>
<keyword evidence="3" id="KW-1185">Reference proteome</keyword>
<dbReference type="HOGENOM" id="CLU_1354704_0_0_1"/>